<dbReference type="GO" id="GO:0000455">
    <property type="term" value="P:enzyme-directed rRNA pseudouridine synthesis"/>
    <property type="evidence" value="ECO:0007669"/>
    <property type="project" value="TreeGrafter"/>
</dbReference>
<dbReference type="InterPro" id="IPR006224">
    <property type="entry name" value="PsdUridine_synth_RluA-like_CS"/>
</dbReference>
<evidence type="ECO:0000313" key="6">
    <source>
        <dbReference type="Proteomes" id="UP000693970"/>
    </source>
</evidence>
<dbReference type="PANTHER" id="PTHR21600:SF44">
    <property type="entry name" value="RIBOSOMAL LARGE SUBUNIT PSEUDOURIDINE SYNTHASE D"/>
    <property type="match status" value="1"/>
</dbReference>
<keyword evidence="6" id="KW-1185">Reference proteome</keyword>
<name>A0A9K3PTN0_9STRA</name>
<feature type="region of interest" description="Disordered" evidence="3">
    <location>
        <begin position="500"/>
        <end position="520"/>
    </location>
</feature>
<dbReference type="InterPro" id="IPR006145">
    <property type="entry name" value="PsdUridine_synth_RsuA/RluA"/>
</dbReference>
<proteinExistence type="inferred from homology"/>
<feature type="domain" description="Pseudouridine synthase RsuA/RluA-like" evidence="4">
    <location>
        <begin position="1351"/>
        <end position="1573"/>
    </location>
</feature>
<reference evidence="5" key="1">
    <citation type="journal article" date="2021" name="Sci. Rep.">
        <title>Diploid genomic architecture of Nitzschia inconspicua, an elite biomass production diatom.</title>
        <authorList>
            <person name="Oliver A."/>
            <person name="Podell S."/>
            <person name="Pinowska A."/>
            <person name="Traller J.C."/>
            <person name="Smith S.R."/>
            <person name="McClure R."/>
            <person name="Beliaev A."/>
            <person name="Bohutskyi P."/>
            <person name="Hill E.A."/>
            <person name="Rabines A."/>
            <person name="Zheng H."/>
            <person name="Allen L.Z."/>
            <person name="Kuo A."/>
            <person name="Grigoriev I.V."/>
            <person name="Allen A.E."/>
            <person name="Hazlebeck D."/>
            <person name="Allen E.E."/>
        </authorList>
    </citation>
    <scope>NUCLEOTIDE SEQUENCE</scope>
    <source>
        <strain evidence="5">Hildebrandi</strain>
    </source>
</reference>
<reference evidence="5" key="2">
    <citation type="submission" date="2021-04" db="EMBL/GenBank/DDBJ databases">
        <authorList>
            <person name="Podell S."/>
        </authorList>
    </citation>
    <scope>NUCLEOTIDE SEQUENCE</scope>
    <source>
        <strain evidence="5">Hildebrandi</strain>
    </source>
</reference>
<protein>
    <submittedName>
        <fullName evidence="5">RluA family pseudouridine synthase</fullName>
    </submittedName>
</protein>
<dbReference type="PANTHER" id="PTHR21600">
    <property type="entry name" value="MITOCHONDRIAL RNA PSEUDOURIDINE SYNTHASE"/>
    <property type="match status" value="1"/>
</dbReference>
<dbReference type="GO" id="GO:0003723">
    <property type="term" value="F:RNA binding"/>
    <property type="evidence" value="ECO:0007669"/>
    <property type="project" value="InterPro"/>
</dbReference>
<dbReference type="Pfam" id="PF00849">
    <property type="entry name" value="PseudoU_synth_2"/>
    <property type="match status" value="1"/>
</dbReference>
<feature type="region of interest" description="Disordered" evidence="3">
    <location>
        <begin position="707"/>
        <end position="739"/>
    </location>
</feature>
<evidence type="ECO:0000313" key="5">
    <source>
        <dbReference type="EMBL" id="KAG7356834.1"/>
    </source>
</evidence>
<evidence type="ECO:0000256" key="2">
    <source>
        <dbReference type="ARBA" id="ARBA00023235"/>
    </source>
</evidence>
<gene>
    <name evidence="5" type="ORF">IV203_001520</name>
</gene>
<feature type="region of interest" description="Disordered" evidence="3">
    <location>
        <begin position="29"/>
        <end position="73"/>
    </location>
</feature>
<feature type="compositionally biased region" description="Polar residues" evidence="3">
    <location>
        <begin position="34"/>
        <end position="43"/>
    </location>
</feature>
<evidence type="ECO:0000259" key="4">
    <source>
        <dbReference type="Pfam" id="PF00849"/>
    </source>
</evidence>
<evidence type="ECO:0000256" key="3">
    <source>
        <dbReference type="SAM" id="MobiDB-lite"/>
    </source>
</evidence>
<dbReference type="PROSITE" id="PS01129">
    <property type="entry name" value="PSI_RLU"/>
    <property type="match status" value="1"/>
</dbReference>
<dbReference type="GO" id="GO:0009982">
    <property type="term" value="F:pseudouridine synthase activity"/>
    <property type="evidence" value="ECO:0007669"/>
    <property type="project" value="InterPro"/>
</dbReference>
<feature type="compositionally biased region" description="Basic residues" evidence="3">
    <location>
        <begin position="51"/>
        <end position="61"/>
    </location>
</feature>
<dbReference type="OrthoDB" id="418349at2759"/>
<comment type="caution">
    <text evidence="5">The sequence shown here is derived from an EMBL/GenBank/DDBJ whole genome shotgun (WGS) entry which is preliminary data.</text>
</comment>
<keyword evidence="2" id="KW-0413">Isomerase</keyword>
<evidence type="ECO:0000256" key="1">
    <source>
        <dbReference type="ARBA" id="ARBA00010876"/>
    </source>
</evidence>
<dbReference type="CDD" id="cd02869">
    <property type="entry name" value="PseudoU_synth_RluA_like"/>
    <property type="match status" value="1"/>
</dbReference>
<accession>A0A9K3PTN0</accession>
<sequence>MSMPATNSGSCVPAPTRVSSAAPVPAVASNAYSNNSGNTGKCNKSSDGRNHGRGRNRHHRGASSYVPSIPEQLPKDCRTPERYITINMEYFGYIAIFFLDIKNLTIMKDRDVGMDEFAIELALWFEEMWTGEIRSCGKGCTLMENLCAAALKFGCAWILASIKGVTHRLEDKRCVNLFITHAITDFHILQQRLDPSVADCYQWCYSKLKFAECCAKDLWCFVDSAGCCRRLLPYLFLGFSWLPSYLFLGLTGCCPTSLMGLADCCNMLFFAPTTVSSAALTFAPTTVSSAAFSFAPTTVSSAAFSFAPTTVSSAAVTFAPTTVSSAAFSFAPTTVSSAAFSFAPTTVSSAALTFAPTTVSSAALTFAPTTVSSAALTFAPTTVSSAALTFAPTTVSSAAFSFALTTVSSAAAAAPTPDALTANGASNNGNGGSSRHRGHALQQCVETNMAHSGAQDDFLDFDCASAFAVNLSHAGNQGAYMEQDDVLSLGADMSLEANQEPYQEHQGRTPRAGGSTDSTPLGSQAYDQTCRYKHRVGRDAQPNIPILQLLSTAFQTKAKATNDQVVVFMMMHLPCFGSNAQLYDPHPTNCIDVRIIGTIALKGWNHLFPTKFPTNFQDDVQAVVAEAKFVSLEPNVFPRGVVNENLEHDLFSTTAPDANAYSVLQAQDDVLDLDYAPAPTANQSSKDNQGASTDQDEVLFRGTDVHSLGEDQGANHDGSCGAKKGNQGAGGTANYLPPADLENDPLGIIQNEVSSQDGSKVSLGLGKGAAKALSQRHPSIESRDGLHNERETDDFLHRDNADQVPAENQGVHVNQDDVLLQGANMEVPADDQGSIQEAHAMENQGVDMAEKQGAIHFVVMRNSFKTPSVCFHKALYGCVKSVLLWYNHLASTLMDMGFELNLYYPCAANKMVNGKQCTVAWYVDDNNISHMDPQVVTNVITALEEHIGEMTVTSGCCHKCLGMDITFNSDGTVSILMEDFDGTVSILMEDYLKSVIEFLGEPISSSNATDKGLLDVNPDPPAVDSKERIDLYGSIVPKGRASAGQKSLHINIHHYFITNHVKTEGLNIIHCPAEAVLAVFFTKLLKGALFRKFRDVILAPSSFSVPATSLRPPPCQPHLSPSNPNLNASPSLALIMKILATWMAAPVVLVLCSLTSCNGWTSFPNQNVVGHKRSRTIIASFSSMEPPRESTLLLFAKPPPISNFDLEAIEAFENEIMDAKTQEDDRRFDMYDSDDGPFISDTNDGDFQRTTLPVDVQTFTVPQNLHGKRIDAVLAAMIQPSASRSTCGNLVAEGRVWQIQDEEDNLLLLDRKSIKVDAGTILRVELHNQNEFPDRIVAQKLPLSVLYEDEHMIVLNKAAGMVVHPGAGNWEGTVVNALAYYLAYNSTFGPGDFVKEDGTLDVVPPVSTTKDDPLVDADGETSTLSFRPGIVHRLDKGTTGILVVAKTTRALSKLSEAFASREVKKTYLAVTVGNPGKRVVIDKPIGRHPIHRQRMRVVPDPHRKDSSGTTPQQRQRLKMMEAAATNSPRSASLSQAGRRALSYVDTLAFDGKLALARVRIETGRTHQIRVHLQDRQTPIYGDDVYGIPEWNKRLIKSHGIERPLLHAYRLELRHPITNEEMVFEAPMAEDMTTIARIIWPDGLKELPSAFG</sequence>
<dbReference type="EMBL" id="JAGRRH010000015">
    <property type="protein sequence ID" value="KAG7356834.1"/>
    <property type="molecule type" value="Genomic_DNA"/>
</dbReference>
<comment type="similarity">
    <text evidence="1">Belongs to the pseudouridine synthase RluA family.</text>
</comment>
<dbReference type="Proteomes" id="UP000693970">
    <property type="component" value="Unassembled WGS sequence"/>
</dbReference>
<organism evidence="5 6">
    <name type="scientific">Nitzschia inconspicua</name>
    <dbReference type="NCBI Taxonomy" id="303405"/>
    <lineage>
        <taxon>Eukaryota</taxon>
        <taxon>Sar</taxon>
        <taxon>Stramenopiles</taxon>
        <taxon>Ochrophyta</taxon>
        <taxon>Bacillariophyta</taxon>
        <taxon>Bacillariophyceae</taxon>
        <taxon>Bacillariophycidae</taxon>
        <taxon>Bacillariales</taxon>
        <taxon>Bacillariaceae</taxon>
        <taxon>Nitzschia</taxon>
    </lineage>
</organism>
<dbReference type="InterPro" id="IPR050188">
    <property type="entry name" value="RluA_PseudoU_synthase"/>
</dbReference>